<accession>A0A1I8MAA5</accession>
<feature type="chain" id="PRO_5044560081" description="MD-2-related lipid-recognition domain-containing protein" evidence="1">
    <location>
        <begin position="20"/>
        <end position="186"/>
    </location>
</feature>
<sequence length="186" mass="21766">MRYYLMGLLMCQQLAYIYAAECYRMKILTFRTTETPTYLFSMVKHSNQTLSSVTKVLETIQTPMWNIILIQYTKEGRKELKKSFYNSTIKVCDFWRHMKRIRFFGNLANTLFKNPNSGNMSLACPLEVGTYIMKNIHVPTDTGVLRYIYRPNTMYGLFGNVYSQLKNKKLVLKCSYEINGTVTKSC</sequence>
<dbReference type="SMART" id="SM00697">
    <property type="entry name" value="DM8"/>
    <property type="match status" value="1"/>
</dbReference>
<dbReference type="InterPro" id="IPR010512">
    <property type="entry name" value="DUF1091"/>
</dbReference>
<dbReference type="eggNOG" id="ENOG502T7ER">
    <property type="taxonomic scope" value="Eukaryota"/>
</dbReference>
<name>A0A1I8MAA5_MUSDO</name>
<dbReference type="EnsemblMetazoa" id="MDOA002835-RA">
    <property type="protein sequence ID" value="MDOA002835-PA"/>
    <property type="gene ID" value="MDOA002835"/>
</dbReference>
<keyword evidence="1" id="KW-0732">Signal</keyword>
<reference evidence="2" key="1">
    <citation type="submission" date="2020-05" db="UniProtKB">
        <authorList>
            <consortium name="EnsemblMetazoa"/>
        </authorList>
    </citation>
    <scope>IDENTIFICATION</scope>
    <source>
        <strain evidence="2">Aabys</strain>
    </source>
</reference>
<organism evidence="2">
    <name type="scientific">Musca domestica</name>
    <name type="common">House fly</name>
    <dbReference type="NCBI Taxonomy" id="7370"/>
    <lineage>
        <taxon>Eukaryota</taxon>
        <taxon>Metazoa</taxon>
        <taxon>Ecdysozoa</taxon>
        <taxon>Arthropoda</taxon>
        <taxon>Hexapoda</taxon>
        <taxon>Insecta</taxon>
        <taxon>Pterygota</taxon>
        <taxon>Neoptera</taxon>
        <taxon>Endopterygota</taxon>
        <taxon>Diptera</taxon>
        <taxon>Brachycera</taxon>
        <taxon>Muscomorpha</taxon>
        <taxon>Muscoidea</taxon>
        <taxon>Muscidae</taxon>
        <taxon>Musca</taxon>
    </lineage>
</organism>
<proteinExistence type="predicted"/>
<gene>
    <name evidence="2" type="primary">101893074</name>
</gene>
<dbReference type="Pfam" id="PF06477">
    <property type="entry name" value="DUF1091"/>
    <property type="match status" value="1"/>
</dbReference>
<protein>
    <recommendedName>
        <fullName evidence="3">MD-2-related lipid-recognition domain-containing protein</fullName>
    </recommendedName>
</protein>
<evidence type="ECO:0000256" key="1">
    <source>
        <dbReference type="SAM" id="SignalP"/>
    </source>
</evidence>
<evidence type="ECO:0008006" key="3">
    <source>
        <dbReference type="Google" id="ProtNLM"/>
    </source>
</evidence>
<dbReference type="AlphaFoldDB" id="A0A1I8MAA5"/>
<dbReference type="VEuPathDB" id="VectorBase:MDOA002835"/>
<evidence type="ECO:0000313" key="2">
    <source>
        <dbReference type="EnsemblMetazoa" id="MDOA002835-PA"/>
    </source>
</evidence>
<feature type="signal peptide" evidence="1">
    <location>
        <begin position="1"/>
        <end position="19"/>
    </location>
</feature>